<evidence type="ECO:0000256" key="3">
    <source>
        <dbReference type="ARBA" id="ARBA00022989"/>
    </source>
</evidence>
<evidence type="ECO:0000256" key="2">
    <source>
        <dbReference type="ARBA" id="ARBA00022692"/>
    </source>
</evidence>
<keyword evidence="9" id="KW-1185">Reference proteome</keyword>
<dbReference type="EMBL" id="CAJNOQ010001478">
    <property type="protein sequence ID" value="CAF0897942.1"/>
    <property type="molecule type" value="Genomic_DNA"/>
</dbReference>
<keyword evidence="2 5" id="KW-0812">Transmembrane</keyword>
<gene>
    <name evidence="7" type="ORF">GPM918_LOCUS8477</name>
    <name evidence="8" type="ORF">SRO942_LOCUS8477</name>
</gene>
<dbReference type="OrthoDB" id="10037788at2759"/>
<feature type="transmembrane region" description="Helical" evidence="5">
    <location>
        <begin position="348"/>
        <end position="371"/>
    </location>
</feature>
<comment type="caution">
    <text evidence="7">The sequence shown here is derived from an EMBL/GenBank/DDBJ whole genome shotgun (WGS) entry which is preliminary data.</text>
</comment>
<evidence type="ECO:0000313" key="8">
    <source>
        <dbReference type="EMBL" id="CAF3680892.1"/>
    </source>
</evidence>
<evidence type="ECO:0000256" key="5">
    <source>
        <dbReference type="SAM" id="Phobius"/>
    </source>
</evidence>
<dbReference type="PANTHER" id="PTHR46641">
    <property type="entry name" value="FMRFAMIDE RECEPTOR-RELATED"/>
    <property type="match status" value="1"/>
</dbReference>
<name>A0A813ZBZ6_9BILA</name>
<organism evidence="7 9">
    <name type="scientific">Didymodactylos carnosus</name>
    <dbReference type="NCBI Taxonomy" id="1234261"/>
    <lineage>
        <taxon>Eukaryota</taxon>
        <taxon>Metazoa</taxon>
        <taxon>Spiralia</taxon>
        <taxon>Gnathifera</taxon>
        <taxon>Rotifera</taxon>
        <taxon>Eurotatoria</taxon>
        <taxon>Bdelloidea</taxon>
        <taxon>Philodinida</taxon>
        <taxon>Philodinidae</taxon>
        <taxon>Didymodactylos</taxon>
    </lineage>
</organism>
<evidence type="ECO:0000256" key="1">
    <source>
        <dbReference type="ARBA" id="ARBA00004370"/>
    </source>
</evidence>
<evidence type="ECO:0000313" key="9">
    <source>
        <dbReference type="Proteomes" id="UP000663829"/>
    </source>
</evidence>
<protein>
    <recommendedName>
        <fullName evidence="6">G-protein coupled receptors family 1 profile domain-containing protein</fullName>
    </recommendedName>
</protein>
<feature type="transmembrane region" description="Helical" evidence="5">
    <location>
        <begin position="119"/>
        <end position="140"/>
    </location>
</feature>
<dbReference type="SUPFAM" id="SSF81321">
    <property type="entry name" value="Family A G protein-coupled receptor-like"/>
    <property type="match status" value="1"/>
</dbReference>
<dbReference type="PANTHER" id="PTHR46641:SF18">
    <property type="entry name" value="G-PROTEIN COUPLED RECEPTORS FAMILY 1 PROFILE DOMAIN-CONTAINING PROTEIN"/>
    <property type="match status" value="1"/>
</dbReference>
<reference evidence="7" key="1">
    <citation type="submission" date="2021-02" db="EMBL/GenBank/DDBJ databases">
        <authorList>
            <person name="Nowell W R."/>
        </authorList>
    </citation>
    <scope>NUCLEOTIDE SEQUENCE</scope>
</reference>
<feature type="transmembrane region" description="Helical" evidence="5">
    <location>
        <begin position="63"/>
        <end position="84"/>
    </location>
</feature>
<dbReference type="Proteomes" id="UP000681722">
    <property type="component" value="Unassembled WGS sequence"/>
</dbReference>
<feature type="transmembrane region" description="Helical" evidence="5">
    <location>
        <begin position="218"/>
        <end position="241"/>
    </location>
</feature>
<feature type="transmembrane region" description="Helical" evidence="5">
    <location>
        <begin position="160"/>
        <end position="181"/>
    </location>
</feature>
<dbReference type="Gene3D" id="1.20.1070.10">
    <property type="entry name" value="Rhodopsin 7-helix transmembrane proteins"/>
    <property type="match status" value="1"/>
</dbReference>
<comment type="subcellular location">
    <subcellularLocation>
        <location evidence="1">Membrane</location>
    </subcellularLocation>
</comment>
<dbReference type="InterPro" id="IPR000276">
    <property type="entry name" value="GPCR_Rhodpsn"/>
</dbReference>
<evidence type="ECO:0000256" key="4">
    <source>
        <dbReference type="ARBA" id="ARBA00023136"/>
    </source>
</evidence>
<accession>A0A813ZBZ6</accession>
<keyword evidence="3 5" id="KW-1133">Transmembrane helix</keyword>
<dbReference type="Proteomes" id="UP000663829">
    <property type="component" value="Unassembled WGS sequence"/>
</dbReference>
<dbReference type="PROSITE" id="PS50262">
    <property type="entry name" value="G_PROTEIN_RECEP_F1_2"/>
    <property type="match status" value="1"/>
</dbReference>
<keyword evidence="4 5" id="KW-0472">Membrane</keyword>
<dbReference type="Pfam" id="PF00001">
    <property type="entry name" value="7tm_1"/>
    <property type="match status" value="1"/>
</dbReference>
<proteinExistence type="predicted"/>
<dbReference type="InterPro" id="IPR017452">
    <property type="entry name" value="GPCR_Rhodpsn_7TM"/>
</dbReference>
<dbReference type="GO" id="GO:0004930">
    <property type="term" value="F:G protein-coupled receptor activity"/>
    <property type="evidence" value="ECO:0007669"/>
    <property type="project" value="InterPro"/>
</dbReference>
<evidence type="ECO:0000313" key="7">
    <source>
        <dbReference type="EMBL" id="CAF0897942.1"/>
    </source>
</evidence>
<dbReference type="GO" id="GO:0016020">
    <property type="term" value="C:membrane"/>
    <property type="evidence" value="ECO:0007669"/>
    <property type="project" value="UniProtKB-SubCell"/>
</dbReference>
<feature type="domain" description="G-protein coupled receptors family 1 profile" evidence="6">
    <location>
        <begin position="42"/>
        <end position="368"/>
    </location>
</feature>
<dbReference type="EMBL" id="CAJOBC010001478">
    <property type="protein sequence ID" value="CAF3680892.1"/>
    <property type="molecule type" value="Genomic_DNA"/>
</dbReference>
<dbReference type="InterPro" id="IPR052954">
    <property type="entry name" value="GPCR-Ligand_Int"/>
</dbReference>
<feature type="transmembrane region" description="Helical" evidence="5">
    <location>
        <begin position="311"/>
        <end position="336"/>
    </location>
</feature>
<evidence type="ECO:0000259" key="6">
    <source>
        <dbReference type="PROSITE" id="PS50262"/>
    </source>
</evidence>
<dbReference type="AlphaFoldDB" id="A0A813ZBZ6"/>
<sequence>MNVSSHINNSEIITEISWIPTPFTDRLLSIYSLLLIIIGTPCNILCVCIYFQKRNRSSSIKTIFGYLALLDCITLYTFNLNYVYREFYTKHYQHDDDDRNGMILIKKNLEEYSLTICRLLSYTAFTILQTSSWILAFGSINRYLLIKQLGYFKFICKRSYTIIICLIITFTFLVSNVHILVLNGYNDNITNNSTTIIVQCYKNINYPNYMIYYQRFHLFIYSILPSIFLLIFNTLLIRTIFQSKRRLVKHKKSSLILYYNNNGYSTISPQLIPSNKEITSKWSLRRKSSSIKNIKTISTTRLLNHGHSRKLTLSLIFITISFFILTFPSTLLFSYIRLKIHNLSYRRTITLFFTNLSTTTHAIRFFIYFVCSIDFRNDFFQLICLYFKQHKIKQNNLH</sequence>
<feature type="transmembrane region" description="Helical" evidence="5">
    <location>
        <begin position="30"/>
        <end position="51"/>
    </location>
</feature>